<keyword evidence="7" id="KW-1185">Reference proteome</keyword>
<evidence type="ECO:0000256" key="1">
    <source>
        <dbReference type="ARBA" id="ARBA00005417"/>
    </source>
</evidence>
<keyword evidence="4 6" id="KW-0067">ATP-binding</keyword>
<dbReference type="InterPro" id="IPR003593">
    <property type="entry name" value="AAA+_ATPase"/>
</dbReference>
<evidence type="ECO:0000313" key="7">
    <source>
        <dbReference type="Proteomes" id="UP000199423"/>
    </source>
</evidence>
<reference evidence="7" key="1">
    <citation type="submission" date="2016-10" db="EMBL/GenBank/DDBJ databases">
        <authorList>
            <person name="Varghese N."/>
            <person name="Submissions S."/>
        </authorList>
    </citation>
    <scope>NUCLEOTIDE SEQUENCE [LARGE SCALE GENOMIC DNA]</scope>
    <source>
        <strain evidence="7">DSM 1565</strain>
    </source>
</reference>
<dbReference type="AlphaFoldDB" id="A0A1I7NWB3"/>
<dbReference type="GO" id="GO:0005524">
    <property type="term" value="F:ATP binding"/>
    <property type="evidence" value="ECO:0007669"/>
    <property type="project" value="UniProtKB-KW"/>
</dbReference>
<dbReference type="SUPFAM" id="SSF52540">
    <property type="entry name" value="P-loop containing nucleoside triphosphate hydrolases"/>
    <property type="match status" value="1"/>
</dbReference>
<dbReference type="EMBL" id="FPCH01000004">
    <property type="protein sequence ID" value="SFV38868.1"/>
    <property type="molecule type" value="Genomic_DNA"/>
</dbReference>
<dbReference type="InterPro" id="IPR003439">
    <property type="entry name" value="ABC_transporter-like_ATP-bd"/>
</dbReference>
<dbReference type="InterPro" id="IPR027417">
    <property type="entry name" value="P-loop_NTPase"/>
</dbReference>
<dbReference type="PANTHER" id="PTHR42788:SF19">
    <property type="entry name" value="ALIPHATIC SULFONATES IMPORT ATP-BINDING PROTEIN SSUB 2"/>
    <property type="match status" value="1"/>
</dbReference>
<dbReference type="SMART" id="SM00382">
    <property type="entry name" value="AAA"/>
    <property type="match status" value="1"/>
</dbReference>
<dbReference type="OrthoDB" id="9802264at2"/>
<dbReference type="GO" id="GO:0016887">
    <property type="term" value="F:ATP hydrolysis activity"/>
    <property type="evidence" value="ECO:0007669"/>
    <property type="project" value="InterPro"/>
</dbReference>
<evidence type="ECO:0000313" key="6">
    <source>
        <dbReference type="EMBL" id="SFV38868.1"/>
    </source>
</evidence>
<accession>A0A1I7NWB3</accession>
<evidence type="ECO:0000256" key="2">
    <source>
        <dbReference type="ARBA" id="ARBA00022448"/>
    </source>
</evidence>
<dbReference type="InterPro" id="IPR017871">
    <property type="entry name" value="ABC_transporter-like_CS"/>
</dbReference>
<dbReference type="PROSITE" id="PS50893">
    <property type="entry name" value="ABC_TRANSPORTER_2"/>
    <property type="match status" value="1"/>
</dbReference>
<evidence type="ECO:0000256" key="4">
    <source>
        <dbReference type="ARBA" id="ARBA00022840"/>
    </source>
</evidence>
<dbReference type="PANTHER" id="PTHR42788">
    <property type="entry name" value="TAURINE IMPORT ATP-BINDING PROTEIN-RELATED"/>
    <property type="match status" value="1"/>
</dbReference>
<comment type="similarity">
    <text evidence="1">Belongs to the ABC transporter superfamily.</text>
</comment>
<keyword evidence="2" id="KW-0813">Transport</keyword>
<dbReference type="Proteomes" id="UP000199423">
    <property type="component" value="Unassembled WGS sequence"/>
</dbReference>
<name>A0A1I7NWB3_9HYPH</name>
<gene>
    <name evidence="6" type="ORF">SAMN04488557_3889</name>
</gene>
<protein>
    <submittedName>
        <fullName evidence="6">NitT/TauT family transport system ATP-binding protein</fullName>
    </submittedName>
</protein>
<proteinExistence type="inferred from homology"/>
<dbReference type="STRING" id="51670.SAMN04488557_3889"/>
<organism evidence="6 7">
    <name type="scientific">Hyphomicrobium facile</name>
    <dbReference type="NCBI Taxonomy" id="51670"/>
    <lineage>
        <taxon>Bacteria</taxon>
        <taxon>Pseudomonadati</taxon>
        <taxon>Pseudomonadota</taxon>
        <taxon>Alphaproteobacteria</taxon>
        <taxon>Hyphomicrobiales</taxon>
        <taxon>Hyphomicrobiaceae</taxon>
        <taxon>Hyphomicrobium</taxon>
    </lineage>
</organism>
<sequence>MASLNVANGKIDVAGGAPISVSVHRKVFPPVGDRAAQLVLKDISFEVAPRSFLVITGPSGCGKSTLLNIMAGLDRDYDGSVDLGPARDRLAFIFQTPRLLPWRTVYENISLALPDGDPRQSRIAAMLERVGLGQAMNAYPERLSLGMQRRAALARGFILEPEILLMDEPFVSLDEQTAQSLRDLLLELWHSHPTTVIFVTHDRTEAIQLGTRILRLAPGKASVVQDVTIDLTEAQRHDRAAVLAEQNRIFAA</sequence>
<keyword evidence="3" id="KW-0547">Nucleotide-binding</keyword>
<evidence type="ECO:0000256" key="3">
    <source>
        <dbReference type="ARBA" id="ARBA00022741"/>
    </source>
</evidence>
<evidence type="ECO:0000259" key="5">
    <source>
        <dbReference type="PROSITE" id="PS50893"/>
    </source>
</evidence>
<dbReference type="RefSeq" id="WP_092869390.1">
    <property type="nucleotide sequence ID" value="NZ_FPCH01000004.1"/>
</dbReference>
<feature type="domain" description="ABC transporter" evidence="5">
    <location>
        <begin position="23"/>
        <end position="243"/>
    </location>
</feature>
<dbReference type="Gene3D" id="3.40.50.300">
    <property type="entry name" value="P-loop containing nucleotide triphosphate hydrolases"/>
    <property type="match status" value="1"/>
</dbReference>
<dbReference type="PROSITE" id="PS00211">
    <property type="entry name" value="ABC_TRANSPORTER_1"/>
    <property type="match status" value="1"/>
</dbReference>
<dbReference type="Pfam" id="PF00005">
    <property type="entry name" value="ABC_tran"/>
    <property type="match status" value="1"/>
</dbReference>
<dbReference type="InterPro" id="IPR050166">
    <property type="entry name" value="ABC_transporter_ATP-bind"/>
</dbReference>